<name>A0A9N9EQK1_9GLOM</name>
<dbReference type="EMBL" id="CAJVPI010007022">
    <property type="protein sequence ID" value="CAG8681297.1"/>
    <property type="molecule type" value="Genomic_DNA"/>
</dbReference>
<dbReference type="Proteomes" id="UP000789739">
    <property type="component" value="Unassembled WGS sequence"/>
</dbReference>
<feature type="non-terminal residue" evidence="1">
    <location>
        <position position="66"/>
    </location>
</feature>
<proteinExistence type="predicted"/>
<protein>
    <submittedName>
        <fullName evidence="1">6317_t:CDS:1</fullName>
    </submittedName>
</protein>
<sequence>PLPSPVFIEDVEFEGGQKALRLYIERAEALGVVDLTSAFVVGSNHSAIVRQVSPFNIRISVYRQKQ</sequence>
<gene>
    <name evidence="1" type="ORF">PBRASI_LOCUS11822</name>
</gene>
<feature type="non-terminal residue" evidence="1">
    <location>
        <position position="1"/>
    </location>
</feature>
<evidence type="ECO:0000313" key="2">
    <source>
        <dbReference type="Proteomes" id="UP000789739"/>
    </source>
</evidence>
<evidence type="ECO:0000313" key="1">
    <source>
        <dbReference type="EMBL" id="CAG8681297.1"/>
    </source>
</evidence>
<comment type="caution">
    <text evidence="1">The sequence shown here is derived from an EMBL/GenBank/DDBJ whole genome shotgun (WGS) entry which is preliminary data.</text>
</comment>
<accession>A0A9N9EQK1</accession>
<keyword evidence="2" id="KW-1185">Reference proteome</keyword>
<dbReference type="AlphaFoldDB" id="A0A9N9EQK1"/>
<organism evidence="1 2">
    <name type="scientific">Paraglomus brasilianum</name>
    <dbReference type="NCBI Taxonomy" id="144538"/>
    <lineage>
        <taxon>Eukaryota</taxon>
        <taxon>Fungi</taxon>
        <taxon>Fungi incertae sedis</taxon>
        <taxon>Mucoromycota</taxon>
        <taxon>Glomeromycotina</taxon>
        <taxon>Glomeromycetes</taxon>
        <taxon>Paraglomerales</taxon>
        <taxon>Paraglomeraceae</taxon>
        <taxon>Paraglomus</taxon>
    </lineage>
</organism>
<reference evidence="1" key="1">
    <citation type="submission" date="2021-06" db="EMBL/GenBank/DDBJ databases">
        <authorList>
            <person name="Kallberg Y."/>
            <person name="Tangrot J."/>
            <person name="Rosling A."/>
        </authorList>
    </citation>
    <scope>NUCLEOTIDE SEQUENCE</scope>
    <source>
        <strain evidence="1">BR232B</strain>
    </source>
</reference>